<evidence type="ECO:0000256" key="7">
    <source>
        <dbReference type="ARBA" id="ARBA00023136"/>
    </source>
</evidence>
<comment type="subcellular location">
    <subcellularLocation>
        <location evidence="1">Mitochondrion inner membrane</location>
        <topology evidence="1">Single-pass membrane protein</topology>
    </subcellularLocation>
</comment>
<evidence type="ECO:0000256" key="2">
    <source>
        <dbReference type="ARBA" id="ARBA00008370"/>
    </source>
</evidence>
<keyword evidence="9" id="KW-1185">Reference proteome</keyword>
<proteinExistence type="inferred from homology"/>
<accession>A0A8K0AHD1</accession>
<evidence type="ECO:0000256" key="6">
    <source>
        <dbReference type="ARBA" id="ARBA00023128"/>
    </source>
</evidence>
<dbReference type="EMBL" id="VRVR01000042">
    <property type="protein sequence ID" value="KAF0852351.1"/>
    <property type="molecule type" value="Genomic_DNA"/>
</dbReference>
<comment type="caution">
    <text evidence="8">The sequence shown here is derived from an EMBL/GenBank/DDBJ whole genome shotgun (WGS) entry which is preliminary data.</text>
</comment>
<dbReference type="Proteomes" id="UP000799049">
    <property type="component" value="Unassembled WGS sequence"/>
</dbReference>
<evidence type="ECO:0000256" key="1">
    <source>
        <dbReference type="ARBA" id="ARBA00004434"/>
    </source>
</evidence>
<keyword evidence="5" id="KW-1133">Transmembrane helix</keyword>
<organism evidence="8 9">
    <name type="scientific">Andalucia godoyi</name>
    <name type="common">Flagellate</name>
    <dbReference type="NCBI Taxonomy" id="505711"/>
    <lineage>
        <taxon>Eukaryota</taxon>
        <taxon>Discoba</taxon>
        <taxon>Jakobida</taxon>
        <taxon>Andalucina</taxon>
        <taxon>Andaluciidae</taxon>
        <taxon>Andalucia</taxon>
    </lineage>
</organism>
<name>A0A8K0AHD1_ANDGO</name>
<comment type="similarity">
    <text evidence="2">Belongs to the COX16 family.</text>
</comment>
<dbReference type="GO" id="GO:0005743">
    <property type="term" value="C:mitochondrial inner membrane"/>
    <property type="evidence" value="ECO:0007669"/>
    <property type="project" value="UniProtKB-SubCell"/>
</dbReference>
<keyword evidence="3" id="KW-0812">Transmembrane</keyword>
<dbReference type="PROSITE" id="PS51257">
    <property type="entry name" value="PROKAR_LIPOPROTEIN"/>
    <property type="match status" value="1"/>
</dbReference>
<dbReference type="Pfam" id="PF14138">
    <property type="entry name" value="COX16"/>
    <property type="match status" value="1"/>
</dbReference>
<sequence>MKGSKFVKQGLPLIAFVLGSCYGLAQIVSRRKAEDDERQVVRATETRVAEISRLQQHAGGGDGKPRKLSIEDEYKRLQERIHWDSDNYNNNVPIPKPTTAKPL</sequence>
<dbReference type="OrthoDB" id="5516033at2759"/>
<evidence type="ECO:0000313" key="8">
    <source>
        <dbReference type="EMBL" id="KAF0852351.1"/>
    </source>
</evidence>
<keyword evidence="7" id="KW-0472">Membrane</keyword>
<evidence type="ECO:0000256" key="5">
    <source>
        <dbReference type="ARBA" id="ARBA00022989"/>
    </source>
</evidence>
<dbReference type="AlphaFoldDB" id="A0A8K0AHD1"/>
<gene>
    <name evidence="8" type="ORF">ANDGO_00978</name>
</gene>
<keyword evidence="6" id="KW-0496">Mitochondrion</keyword>
<dbReference type="InterPro" id="IPR020164">
    <property type="entry name" value="Cyt_c_Oxase_assmbl_COX16"/>
</dbReference>
<protein>
    <submittedName>
        <fullName evidence="8">Mitochondrial CIV assembly protein Cox16</fullName>
    </submittedName>
</protein>
<reference evidence="8" key="1">
    <citation type="submission" date="2019-09" db="EMBL/GenBank/DDBJ databases">
        <title>The Mitochondrial Proteome of the Jakobid, Andalucia godoyi, a Protist With the Most Gene-Rich and Bacteria-Like Mitochondrial Genome.</title>
        <authorList>
            <person name="Gray M.W."/>
            <person name="Burger G."/>
            <person name="Derelle R."/>
            <person name="Klimes V."/>
            <person name="Leger M."/>
            <person name="Sarrasin M."/>
            <person name="Vlcek C."/>
            <person name="Roger A.J."/>
            <person name="Elias M."/>
            <person name="Lang B.F."/>
        </authorList>
    </citation>
    <scope>NUCLEOTIDE SEQUENCE</scope>
    <source>
        <strain evidence="8">And28</strain>
    </source>
</reference>
<keyword evidence="4" id="KW-0999">Mitochondrion inner membrane</keyword>
<evidence type="ECO:0000313" key="9">
    <source>
        <dbReference type="Proteomes" id="UP000799049"/>
    </source>
</evidence>
<evidence type="ECO:0000256" key="4">
    <source>
        <dbReference type="ARBA" id="ARBA00022792"/>
    </source>
</evidence>
<evidence type="ECO:0000256" key="3">
    <source>
        <dbReference type="ARBA" id="ARBA00022692"/>
    </source>
</evidence>